<feature type="domain" description="NAD-dependent epimerase/dehydratase" evidence="2">
    <location>
        <begin position="3"/>
        <end position="211"/>
    </location>
</feature>
<comment type="similarity">
    <text evidence="1">Belongs to the NAD(P)-dependent epimerase/dehydratase family. SDR39U1 subfamily.</text>
</comment>
<reference evidence="4" key="1">
    <citation type="submission" date="2020-07" db="EMBL/GenBank/DDBJ databases">
        <title>Huge and variable diversity of episymbiotic CPR bacteria and DPANN archaea in groundwater ecosystems.</title>
        <authorList>
            <person name="He C.Y."/>
            <person name="Keren R."/>
            <person name="Whittaker M."/>
            <person name="Farag I.F."/>
            <person name="Doudna J."/>
            <person name="Cate J.H.D."/>
            <person name="Banfield J.F."/>
        </authorList>
    </citation>
    <scope>NUCLEOTIDE SEQUENCE</scope>
    <source>
        <strain evidence="4">NC_groundwater_580_Pr5_B-0.1um_64_19</strain>
    </source>
</reference>
<dbReference type="NCBIfam" id="TIGR01777">
    <property type="entry name" value="yfcH"/>
    <property type="match status" value="1"/>
</dbReference>
<dbReference type="SUPFAM" id="SSF51735">
    <property type="entry name" value="NAD(P)-binding Rossmann-fold domains"/>
    <property type="match status" value="1"/>
</dbReference>
<organism evidence="4 5">
    <name type="scientific">Candidatus Korobacter versatilis</name>
    <dbReference type="NCBI Taxonomy" id="658062"/>
    <lineage>
        <taxon>Bacteria</taxon>
        <taxon>Pseudomonadati</taxon>
        <taxon>Acidobacteriota</taxon>
        <taxon>Terriglobia</taxon>
        <taxon>Terriglobales</taxon>
        <taxon>Candidatus Korobacteraceae</taxon>
        <taxon>Candidatus Korobacter</taxon>
    </lineage>
</organism>
<dbReference type="InterPro" id="IPR036291">
    <property type="entry name" value="NAD(P)-bd_dom_sf"/>
</dbReference>
<dbReference type="Pfam" id="PF08338">
    <property type="entry name" value="DUF1731"/>
    <property type="match status" value="1"/>
</dbReference>
<dbReference type="EMBL" id="JACPNR010000006">
    <property type="protein sequence ID" value="MBI2678049.1"/>
    <property type="molecule type" value="Genomic_DNA"/>
</dbReference>
<dbReference type="InterPro" id="IPR010099">
    <property type="entry name" value="SDR39U1"/>
</dbReference>
<dbReference type="Pfam" id="PF01370">
    <property type="entry name" value="Epimerase"/>
    <property type="match status" value="1"/>
</dbReference>
<dbReference type="AlphaFoldDB" id="A0A932A7C0"/>
<evidence type="ECO:0000259" key="3">
    <source>
        <dbReference type="Pfam" id="PF08338"/>
    </source>
</evidence>
<dbReference type="InterPro" id="IPR001509">
    <property type="entry name" value="Epimerase_deHydtase"/>
</dbReference>
<evidence type="ECO:0000313" key="5">
    <source>
        <dbReference type="Proteomes" id="UP000779809"/>
    </source>
</evidence>
<accession>A0A932A7C0</accession>
<dbReference type="PANTHER" id="PTHR11092">
    <property type="entry name" value="SUGAR NUCLEOTIDE EPIMERASE RELATED"/>
    <property type="match status" value="1"/>
</dbReference>
<sequence length="297" mass="31550">MNIVMSGASGLVGSALLPELVRAGHKVIRLVRQEARAGTPELCWDASGPPMPSLFEGFDAVIHLAGENIAGRWTEAKKQRIRESRVNGTRHLADSLAVMVKPPRVLVMASAIGYYGDRGEELLKENSGPGTDFLADVCQQWEAAAAPAEAAGIRVVKLRLGVVLAKHGGALAKLLTPFELGVGGRVGSGRQYWSWVTLSDVTGAFMHALAMESLRGPVNVTAPAPARNAEFTQALGRALHRPTIFPLPAFAAKLALGEMAEVVLLASQKVDGSKLAASGYNFRHPELQPALAELLRA</sequence>
<proteinExistence type="inferred from homology"/>
<protein>
    <submittedName>
        <fullName evidence="4">TIGR01777 family protein</fullName>
    </submittedName>
</protein>
<dbReference type="InterPro" id="IPR013549">
    <property type="entry name" value="DUF1731"/>
</dbReference>
<comment type="caution">
    <text evidence="4">The sequence shown here is derived from an EMBL/GenBank/DDBJ whole genome shotgun (WGS) entry which is preliminary data.</text>
</comment>
<name>A0A932A7C0_9BACT</name>
<evidence type="ECO:0000256" key="1">
    <source>
        <dbReference type="ARBA" id="ARBA00009353"/>
    </source>
</evidence>
<evidence type="ECO:0000313" key="4">
    <source>
        <dbReference type="EMBL" id="MBI2678049.1"/>
    </source>
</evidence>
<gene>
    <name evidence="4" type="ORF">HYX28_04660</name>
</gene>
<dbReference type="Gene3D" id="3.40.50.720">
    <property type="entry name" value="NAD(P)-binding Rossmann-like Domain"/>
    <property type="match status" value="1"/>
</dbReference>
<feature type="domain" description="DUF1731" evidence="3">
    <location>
        <begin position="247"/>
        <end position="294"/>
    </location>
</feature>
<dbReference type="PANTHER" id="PTHR11092:SF0">
    <property type="entry name" value="EPIMERASE FAMILY PROTEIN SDR39U1"/>
    <property type="match status" value="1"/>
</dbReference>
<evidence type="ECO:0000259" key="2">
    <source>
        <dbReference type="Pfam" id="PF01370"/>
    </source>
</evidence>
<dbReference type="Proteomes" id="UP000779809">
    <property type="component" value="Unassembled WGS sequence"/>
</dbReference>